<accession>A0ABD6DJE8</accession>
<dbReference type="AlphaFoldDB" id="A0ABD6DJE8"/>
<name>A0ABD6DJE8_9EURY</name>
<reference evidence="1 2" key="1">
    <citation type="journal article" date="2019" name="Int. J. Syst. Evol. Microbiol.">
        <title>The Global Catalogue of Microorganisms (GCM) 10K type strain sequencing project: providing services to taxonomists for standard genome sequencing and annotation.</title>
        <authorList>
            <consortium name="The Broad Institute Genomics Platform"/>
            <consortium name="The Broad Institute Genome Sequencing Center for Infectious Disease"/>
            <person name="Wu L."/>
            <person name="Ma J."/>
        </authorList>
    </citation>
    <scope>NUCLEOTIDE SEQUENCE [LARGE SCALE GENOMIC DNA]</scope>
    <source>
        <strain evidence="1 2">CGMCC 1.10390</strain>
    </source>
</reference>
<evidence type="ECO:0000313" key="2">
    <source>
        <dbReference type="Proteomes" id="UP001597034"/>
    </source>
</evidence>
<sequence length="125" mass="13960">MQAAYVVRVRFRLAPTEGWVSVDPATFETTVRWTAPEPGSDGWLFFRDHCWHGEFNEPAHARELLADALGVPVEDASFSELRTDEAYLDALKSEVGADLTRFNADSTSEALSKYLGSSIHVVDER</sequence>
<proteinExistence type="predicted"/>
<keyword evidence="2" id="KW-1185">Reference proteome</keyword>
<dbReference type="EMBL" id="JBHUDO010000002">
    <property type="protein sequence ID" value="MFD1646459.1"/>
    <property type="molecule type" value="Genomic_DNA"/>
</dbReference>
<protein>
    <submittedName>
        <fullName evidence="1">LWR-salt protein</fullName>
    </submittedName>
</protein>
<organism evidence="1 2">
    <name type="scientific">Haloarchaeobius litoreus</name>
    <dbReference type="NCBI Taxonomy" id="755306"/>
    <lineage>
        <taxon>Archaea</taxon>
        <taxon>Methanobacteriati</taxon>
        <taxon>Methanobacteriota</taxon>
        <taxon>Stenosarchaea group</taxon>
        <taxon>Halobacteria</taxon>
        <taxon>Halobacteriales</taxon>
        <taxon>Halorubellaceae</taxon>
        <taxon>Haloarchaeobius</taxon>
    </lineage>
</organism>
<evidence type="ECO:0000313" key="1">
    <source>
        <dbReference type="EMBL" id="MFD1646459.1"/>
    </source>
</evidence>
<dbReference type="RefSeq" id="WP_256398025.1">
    <property type="nucleotide sequence ID" value="NZ_JANHJR010000001.1"/>
</dbReference>
<dbReference type="InterPro" id="IPR049798">
    <property type="entry name" value="LWR_salt"/>
</dbReference>
<dbReference type="Pfam" id="PF26423">
    <property type="entry name" value="LWR_salt"/>
    <property type="match status" value="1"/>
</dbReference>
<comment type="caution">
    <text evidence="1">The sequence shown here is derived from an EMBL/GenBank/DDBJ whole genome shotgun (WGS) entry which is preliminary data.</text>
</comment>
<gene>
    <name evidence="1" type="primary">lwrS</name>
    <name evidence="1" type="ORF">ACFSBL_12285</name>
</gene>
<dbReference type="NCBIfam" id="NF033910">
    <property type="entry name" value="LWR_salt"/>
    <property type="match status" value="1"/>
</dbReference>
<dbReference type="Proteomes" id="UP001597034">
    <property type="component" value="Unassembled WGS sequence"/>
</dbReference>